<accession>X0YT51</accession>
<dbReference type="InterPro" id="IPR029058">
    <property type="entry name" value="AB_hydrolase_fold"/>
</dbReference>
<comment type="caution">
    <text evidence="2">The sequence shown here is derived from an EMBL/GenBank/DDBJ whole genome shotgun (WGS) entry which is preliminary data.</text>
</comment>
<gene>
    <name evidence="2" type="ORF">S01H4_14130</name>
</gene>
<dbReference type="EMBL" id="BART01006203">
    <property type="protein sequence ID" value="GAG59410.1"/>
    <property type="molecule type" value="Genomic_DNA"/>
</dbReference>
<dbReference type="SUPFAM" id="SSF53474">
    <property type="entry name" value="alpha/beta-Hydrolases"/>
    <property type="match status" value="1"/>
</dbReference>
<name>X0YT51_9ZZZZ</name>
<reference evidence="2" key="1">
    <citation type="journal article" date="2014" name="Front. Microbiol.">
        <title>High frequency of phylogenetically diverse reductive dehalogenase-homologous genes in deep subseafloor sedimentary metagenomes.</title>
        <authorList>
            <person name="Kawai M."/>
            <person name="Futagami T."/>
            <person name="Toyoda A."/>
            <person name="Takaki Y."/>
            <person name="Nishi S."/>
            <person name="Hori S."/>
            <person name="Arai W."/>
            <person name="Tsubouchi T."/>
            <person name="Morono Y."/>
            <person name="Uchiyama I."/>
            <person name="Ito T."/>
            <person name="Fujiyama A."/>
            <person name="Inagaki F."/>
            <person name="Takami H."/>
        </authorList>
    </citation>
    <scope>NUCLEOTIDE SEQUENCE</scope>
    <source>
        <strain evidence="2">Expedition CK06-06</strain>
    </source>
</reference>
<dbReference type="AlphaFoldDB" id="X0YT51"/>
<feature type="domain" description="Fungal lipase-type" evidence="1">
    <location>
        <begin position="75"/>
        <end position="156"/>
    </location>
</feature>
<evidence type="ECO:0000313" key="2">
    <source>
        <dbReference type="EMBL" id="GAG59410.1"/>
    </source>
</evidence>
<evidence type="ECO:0000259" key="1">
    <source>
        <dbReference type="Pfam" id="PF01764"/>
    </source>
</evidence>
<dbReference type="InterPro" id="IPR002921">
    <property type="entry name" value="Fungal_lipase-type"/>
</dbReference>
<sequence length="349" mass="38957">MPTILEYAKLSGYVYAIKRNPFLGMKINSVNDIFTTIPNGWAIVTDLDTQYTKPSNPFYAQLFIKFRNHRAVTAVIAIRGTVTSQSENVIEDIRSWNSDVMGNGNNDVLPKDFTKALRFTKLALLYLQHYYRDLYNAKAINFTGHSLGGAIAQLLVLKKYPYYAVVFNAPGCGNIPGIDLSRKNQIINVNSLYGLINKAGQIVGKVIWVGVPNDEKYARKMYAKFDRGEYKTSMTDYKLSDSGSWATEFTAKLSENLSGFAERIAAYTPATGTVSTMPSVKKEIDLCEANIKWYTFAPMAKKAHCITSAYIDGFVNVVTAQHSIMNMIKTLETPQYAKIAAQRIGKGIH</sequence>
<organism evidence="2">
    <name type="scientific">marine sediment metagenome</name>
    <dbReference type="NCBI Taxonomy" id="412755"/>
    <lineage>
        <taxon>unclassified sequences</taxon>
        <taxon>metagenomes</taxon>
        <taxon>ecological metagenomes</taxon>
    </lineage>
</organism>
<dbReference type="GO" id="GO:0006629">
    <property type="term" value="P:lipid metabolic process"/>
    <property type="evidence" value="ECO:0007669"/>
    <property type="project" value="InterPro"/>
</dbReference>
<protein>
    <recommendedName>
        <fullName evidence="1">Fungal lipase-type domain-containing protein</fullName>
    </recommendedName>
</protein>
<dbReference type="Pfam" id="PF01764">
    <property type="entry name" value="Lipase_3"/>
    <property type="match status" value="1"/>
</dbReference>
<dbReference type="Gene3D" id="3.40.50.1820">
    <property type="entry name" value="alpha/beta hydrolase"/>
    <property type="match status" value="1"/>
</dbReference>
<proteinExistence type="predicted"/>